<reference evidence="2 3" key="1">
    <citation type="submission" date="2019-03" db="EMBL/GenBank/DDBJ databases">
        <title>Genomic Encyclopedia of Type Strains, Phase IV (KMG-IV): sequencing the most valuable type-strain genomes for metagenomic binning, comparative biology and taxonomic classification.</title>
        <authorList>
            <person name="Goeker M."/>
        </authorList>
    </citation>
    <scope>NUCLEOTIDE SEQUENCE [LARGE SCALE GENOMIC DNA]</scope>
    <source>
        <strain evidence="2 3">DSM 21667</strain>
    </source>
</reference>
<feature type="transmembrane region" description="Helical" evidence="1">
    <location>
        <begin position="42"/>
        <end position="65"/>
    </location>
</feature>
<feature type="transmembrane region" description="Helical" evidence="1">
    <location>
        <begin position="77"/>
        <end position="96"/>
    </location>
</feature>
<sequence>MGELVEALTALCHWLAFGAGLAACSTLFVFAQGAERSIRRGLSVLLVHGWAFASFALFTTALLWPTRWHRCGHHPRVTLLLMAGAGLGAAWLVFGLPQLRRWTNR</sequence>
<organism evidence="2 3">
    <name type="scientific">Tahibacter aquaticus</name>
    <dbReference type="NCBI Taxonomy" id="520092"/>
    <lineage>
        <taxon>Bacteria</taxon>
        <taxon>Pseudomonadati</taxon>
        <taxon>Pseudomonadota</taxon>
        <taxon>Gammaproteobacteria</taxon>
        <taxon>Lysobacterales</taxon>
        <taxon>Rhodanobacteraceae</taxon>
        <taxon>Tahibacter</taxon>
    </lineage>
</organism>
<feature type="transmembrane region" description="Helical" evidence="1">
    <location>
        <begin position="6"/>
        <end position="30"/>
    </location>
</feature>
<keyword evidence="1" id="KW-1133">Transmembrane helix</keyword>
<name>A0A4V3DL48_9GAMM</name>
<keyword evidence="3" id="KW-1185">Reference proteome</keyword>
<keyword evidence="1" id="KW-0812">Transmembrane</keyword>
<comment type="caution">
    <text evidence="2">The sequence shown here is derived from an EMBL/GenBank/DDBJ whole genome shotgun (WGS) entry which is preliminary data.</text>
</comment>
<protein>
    <submittedName>
        <fullName evidence="2">Uncharacterized protein</fullName>
    </submittedName>
</protein>
<dbReference type="AlphaFoldDB" id="A0A4V3DL48"/>
<accession>A0A4V3DL48</accession>
<dbReference type="EMBL" id="SNZH01000024">
    <property type="protein sequence ID" value="TDR37725.1"/>
    <property type="molecule type" value="Genomic_DNA"/>
</dbReference>
<proteinExistence type="predicted"/>
<evidence type="ECO:0000313" key="2">
    <source>
        <dbReference type="EMBL" id="TDR37725.1"/>
    </source>
</evidence>
<evidence type="ECO:0000256" key="1">
    <source>
        <dbReference type="SAM" id="Phobius"/>
    </source>
</evidence>
<dbReference type="Proteomes" id="UP000295293">
    <property type="component" value="Unassembled WGS sequence"/>
</dbReference>
<keyword evidence="1" id="KW-0472">Membrane</keyword>
<gene>
    <name evidence="2" type="ORF">DFR29_12422</name>
</gene>
<evidence type="ECO:0000313" key="3">
    <source>
        <dbReference type="Proteomes" id="UP000295293"/>
    </source>
</evidence>